<dbReference type="EMBL" id="JBHTIS010000375">
    <property type="protein sequence ID" value="MFD1045666.1"/>
    <property type="molecule type" value="Genomic_DNA"/>
</dbReference>
<evidence type="ECO:0000313" key="6">
    <source>
        <dbReference type="Proteomes" id="UP001597045"/>
    </source>
</evidence>
<accession>A0ABW3M4W5</accession>
<evidence type="ECO:0000259" key="4">
    <source>
        <dbReference type="Pfam" id="PF01494"/>
    </source>
</evidence>
<dbReference type="Proteomes" id="UP001597045">
    <property type="component" value="Unassembled WGS sequence"/>
</dbReference>
<organism evidence="5 6">
    <name type="scientific">Kibdelosporangium lantanae</name>
    <dbReference type="NCBI Taxonomy" id="1497396"/>
    <lineage>
        <taxon>Bacteria</taxon>
        <taxon>Bacillati</taxon>
        <taxon>Actinomycetota</taxon>
        <taxon>Actinomycetes</taxon>
        <taxon>Pseudonocardiales</taxon>
        <taxon>Pseudonocardiaceae</taxon>
        <taxon>Kibdelosporangium</taxon>
    </lineage>
</organism>
<dbReference type="InterPro" id="IPR036188">
    <property type="entry name" value="FAD/NAD-bd_sf"/>
</dbReference>
<dbReference type="SUPFAM" id="SSF51905">
    <property type="entry name" value="FAD/NAD(P)-binding domain"/>
    <property type="match status" value="1"/>
</dbReference>
<dbReference type="PANTHER" id="PTHR43004:SF19">
    <property type="entry name" value="BINDING MONOOXYGENASE, PUTATIVE (JCVI)-RELATED"/>
    <property type="match status" value="1"/>
</dbReference>
<dbReference type="PROSITE" id="PS51257">
    <property type="entry name" value="PROKAR_LIPOPROTEIN"/>
    <property type="match status" value="1"/>
</dbReference>
<evidence type="ECO:0000256" key="3">
    <source>
        <dbReference type="ARBA" id="ARBA00022827"/>
    </source>
</evidence>
<dbReference type="Gene3D" id="3.50.50.60">
    <property type="entry name" value="FAD/NAD(P)-binding domain"/>
    <property type="match status" value="1"/>
</dbReference>
<dbReference type="PRINTS" id="PR00419">
    <property type="entry name" value="ADXRDTASE"/>
</dbReference>
<proteinExistence type="predicted"/>
<reference evidence="6" key="1">
    <citation type="journal article" date="2019" name="Int. J. Syst. Evol. Microbiol.">
        <title>The Global Catalogue of Microorganisms (GCM) 10K type strain sequencing project: providing services to taxonomists for standard genome sequencing and annotation.</title>
        <authorList>
            <consortium name="The Broad Institute Genomics Platform"/>
            <consortium name="The Broad Institute Genome Sequencing Center for Infectious Disease"/>
            <person name="Wu L."/>
            <person name="Ma J."/>
        </authorList>
    </citation>
    <scope>NUCLEOTIDE SEQUENCE [LARGE SCALE GENOMIC DNA]</scope>
    <source>
        <strain evidence="6">JCM 31486</strain>
    </source>
</reference>
<sequence>MQKNEQAVSFSLPHETDVVVVGAGPTGLMLACELALAGVDVVVLERLAERGGQSKGLNLQPRTAEVFDLRGLLDPMRPDVIDTWGRGHFGGRPLRYDGWSTRHPYQVNVPQAAVERALEDRLAQLGVRV</sequence>
<keyword evidence="3" id="KW-0274">FAD</keyword>
<keyword evidence="6" id="KW-1185">Reference proteome</keyword>
<evidence type="ECO:0000256" key="1">
    <source>
        <dbReference type="ARBA" id="ARBA00001974"/>
    </source>
</evidence>
<name>A0ABW3M4W5_9PSEU</name>
<evidence type="ECO:0000313" key="5">
    <source>
        <dbReference type="EMBL" id="MFD1045666.1"/>
    </source>
</evidence>
<protein>
    <submittedName>
        <fullName evidence="5">FAD-dependent oxidoreductase</fullName>
    </submittedName>
</protein>
<dbReference type="InterPro" id="IPR002938">
    <property type="entry name" value="FAD-bd"/>
</dbReference>
<dbReference type="PANTHER" id="PTHR43004">
    <property type="entry name" value="TRK SYSTEM POTASSIUM UPTAKE PROTEIN"/>
    <property type="match status" value="1"/>
</dbReference>
<feature type="domain" description="FAD-binding" evidence="4">
    <location>
        <begin position="15"/>
        <end position="129"/>
    </location>
</feature>
<dbReference type="Pfam" id="PF01494">
    <property type="entry name" value="FAD_binding_3"/>
    <property type="match status" value="1"/>
</dbReference>
<comment type="caution">
    <text evidence="5">The sequence shown here is derived from an EMBL/GenBank/DDBJ whole genome shotgun (WGS) entry which is preliminary data.</text>
</comment>
<gene>
    <name evidence="5" type="ORF">ACFQ1S_08845</name>
</gene>
<keyword evidence="2" id="KW-0285">Flavoprotein</keyword>
<evidence type="ECO:0000256" key="2">
    <source>
        <dbReference type="ARBA" id="ARBA00022630"/>
    </source>
</evidence>
<dbReference type="InterPro" id="IPR050641">
    <property type="entry name" value="RIFMO-like"/>
</dbReference>
<comment type="cofactor">
    <cofactor evidence="1">
        <name>FAD</name>
        <dbReference type="ChEBI" id="CHEBI:57692"/>
    </cofactor>
</comment>
<feature type="non-terminal residue" evidence="5">
    <location>
        <position position="129"/>
    </location>
</feature>